<feature type="transmembrane region" description="Helical" evidence="7">
    <location>
        <begin position="389"/>
        <end position="414"/>
    </location>
</feature>
<feature type="transmembrane region" description="Helical" evidence="7">
    <location>
        <begin position="199"/>
        <end position="221"/>
    </location>
</feature>
<dbReference type="PANTHER" id="PTHR31145:SF7">
    <property type="entry name" value="TRP-LIKE ION CHANNEL"/>
    <property type="match status" value="1"/>
</dbReference>
<dbReference type="GO" id="GO:0016020">
    <property type="term" value="C:membrane"/>
    <property type="evidence" value="ECO:0000318"/>
    <property type="project" value="GO_Central"/>
</dbReference>
<evidence type="ECO:0000256" key="4">
    <source>
        <dbReference type="ARBA" id="ARBA00022729"/>
    </source>
</evidence>
<evidence type="ECO:0000256" key="1">
    <source>
        <dbReference type="ARBA" id="ARBA00004141"/>
    </source>
</evidence>
<dbReference type="JaponicusDB" id="SJAG_02727">
    <property type="gene designation" value="trp663"/>
</dbReference>
<dbReference type="STRING" id="402676.B6K109"/>
<dbReference type="GO" id="GO:0032153">
    <property type="term" value="C:cell division site"/>
    <property type="evidence" value="ECO:0007669"/>
    <property type="project" value="EnsemblFungi"/>
</dbReference>
<evidence type="ECO:0000256" key="5">
    <source>
        <dbReference type="ARBA" id="ARBA00022989"/>
    </source>
</evidence>
<feature type="transmembrane region" description="Helical" evidence="7">
    <location>
        <begin position="426"/>
        <end position="451"/>
    </location>
</feature>
<feature type="domain" description="ML-like" evidence="8">
    <location>
        <begin position="43"/>
        <end position="196"/>
    </location>
</feature>
<dbReference type="InterPro" id="IPR032800">
    <property type="entry name" value="TRP_N"/>
</dbReference>
<reference evidence="9 11" key="1">
    <citation type="journal article" date="2011" name="Science">
        <title>Comparative functional genomics of the fission yeasts.</title>
        <authorList>
            <person name="Rhind N."/>
            <person name="Chen Z."/>
            <person name="Yassour M."/>
            <person name="Thompson D.A."/>
            <person name="Haas B.J."/>
            <person name="Habib N."/>
            <person name="Wapinski I."/>
            <person name="Roy S."/>
            <person name="Lin M.F."/>
            <person name="Heiman D.I."/>
            <person name="Young S.K."/>
            <person name="Furuya K."/>
            <person name="Guo Y."/>
            <person name="Pidoux A."/>
            <person name="Chen H.M."/>
            <person name="Robbertse B."/>
            <person name="Goldberg J.M."/>
            <person name="Aoki K."/>
            <person name="Bayne E.H."/>
            <person name="Berlin A.M."/>
            <person name="Desjardins C.A."/>
            <person name="Dobbs E."/>
            <person name="Dukaj L."/>
            <person name="Fan L."/>
            <person name="FitzGerald M.G."/>
            <person name="French C."/>
            <person name="Gujja S."/>
            <person name="Hansen K."/>
            <person name="Keifenheim D."/>
            <person name="Levin J.Z."/>
            <person name="Mosher R.A."/>
            <person name="Mueller C.A."/>
            <person name="Pfiffner J."/>
            <person name="Priest M."/>
            <person name="Russ C."/>
            <person name="Smialowska A."/>
            <person name="Swoboda P."/>
            <person name="Sykes S.M."/>
            <person name="Vaughn M."/>
            <person name="Vengrova S."/>
            <person name="Yoder R."/>
            <person name="Zeng Q."/>
            <person name="Allshire R."/>
            <person name="Baulcombe D."/>
            <person name="Birren B.W."/>
            <person name="Brown W."/>
            <person name="Ekwall K."/>
            <person name="Kellis M."/>
            <person name="Leatherwood J."/>
            <person name="Levin H."/>
            <person name="Margalit H."/>
            <person name="Martienssen R."/>
            <person name="Nieduszynski C.A."/>
            <person name="Spatafora J.W."/>
            <person name="Friedman N."/>
            <person name="Dalgaard J.Z."/>
            <person name="Baumann P."/>
            <person name="Niki H."/>
            <person name="Regev A."/>
            <person name="Nusbaum C."/>
        </authorList>
    </citation>
    <scope>NUCLEOTIDE SEQUENCE [LARGE SCALE GENOMIC DNA]</scope>
    <source>
        <strain evidence="11">yFS275 / FY16936</strain>
    </source>
</reference>
<evidence type="ECO:0000313" key="10">
    <source>
        <dbReference type="JaponicusDB" id="SJAG_02727"/>
    </source>
</evidence>
<dbReference type="VEuPathDB" id="FungiDB:SJAG_02727"/>
<dbReference type="eggNOG" id="ENOG502R5MY">
    <property type="taxonomic scope" value="Eukaryota"/>
</dbReference>
<dbReference type="RefSeq" id="XP_002173923.1">
    <property type="nucleotide sequence ID" value="XM_002173887.1"/>
</dbReference>
<dbReference type="InterPro" id="IPR010308">
    <property type="entry name" value="TRP_C"/>
</dbReference>
<evidence type="ECO:0000313" key="9">
    <source>
        <dbReference type="EMBL" id="EEB07630.1"/>
    </source>
</evidence>
<dbReference type="OMA" id="GCFQAVM"/>
<evidence type="ECO:0000313" key="11">
    <source>
        <dbReference type="Proteomes" id="UP000001744"/>
    </source>
</evidence>
<dbReference type="GO" id="GO:0055085">
    <property type="term" value="P:transmembrane transport"/>
    <property type="evidence" value="ECO:0000318"/>
    <property type="project" value="GO_Central"/>
</dbReference>
<protein>
    <submittedName>
        <fullName evidence="9">Trp-like ion channel</fullName>
    </submittedName>
</protein>
<evidence type="ECO:0000256" key="7">
    <source>
        <dbReference type="SAM" id="Phobius"/>
    </source>
</evidence>
<sequence>MFVYQLLLRNNTLMLLIRIIWVVLSLLVVPGQALIRIKKRPNHRLFTSQFTSCSVDSPLQFELFDATYYARNFSIVFNIYGRSSVDMNATLDISILAYGARRSRFVFDPCEINLDSFCPVTKDQNMFAQGVLPVSPQDADTIPSIAWSIPDFEGLVTFRVLKKEDLNASLPLEQAASEAQPIACMVASLANKHTFRNRAIVAVSAAAVGLSFIGSIGFLLICTGRSISFAHTTITHSIPTGLQVITLFQTIPLIAAVGVQHSRIFTAWASNFAWTLGFTITSVMENTINRFRNQTDMHKLQTFQTVSLDDGTDISVPRLAQMPGIFRGFHSLAIDRGTVFTNLFMYTFFWLLISIGIVVAMNVTFKLFMAIITKTKLAQKDSRVFVRKYWIRVTFSFVAKWLLMALPGIAVLIFYEFSLQEAWGPILLAALLLVALVALFTWSAIRITALAKCSLETLGNPRVLLFSHPNGYTWWGWMYLPFREEAWSFSFLQLLNILAQSLVLGLAQEKPKIQVILLLVFQVIWATAVFSLKPFCGRKNIGLIFVVFTFWSLWNAIEMLLTALTSARWEPKWLKKCQATYEEQLQPTETIRSSQKSEDIVTSMTQMTQAKTPDTEEKDIIL</sequence>
<dbReference type="AlphaFoldDB" id="B6K109"/>
<keyword evidence="5 7" id="KW-1133">Transmembrane helix</keyword>
<dbReference type="Proteomes" id="UP000001744">
    <property type="component" value="Unassembled WGS sequence"/>
</dbReference>
<keyword evidence="4" id="KW-0732">Signal</keyword>
<comment type="subcellular location">
    <subcellularLocation>
        <location evidence="1">Membrane</location>
        <topology evidence="1">Multi-pass membrane protein</topology>
    </subcellularLocation>
</comment>
<dbReference type="SMART" id="SM01320">
    <property type="entry name" value="TRP_N"/>
    <property type="match status" value="1"/>
</dbReference>
<organism evidence="9 11">
    <name type="scientific">Schizosaccharomyces japonicus (strain yFS275 / FY16936)</name>
    <name type="common">Fission yeast</name>
    <dbReference type="NCBI Taxonomy" id="402676"/>
    <lineage>
        <taxon>Eukaryota</taxon>
        <taxon>Fungi</taxon>
        <taxon>Dikarya</taxon>
        <taxon>Ascomycota</taxon>
        <taxon>Taphrinomycotina</taxon>
        <taxon>Schizosaccharomycetes</taxon>
        <taxon>Schizosaccharomycetales</taxon>
        <taxon>Schizosaccharomycetaceae</taxon>
        <taxon>Schizosaccharomyces</taxon>
    </lineage>
</organism>
<keyword evidence="3 7" id="KW-0812">Transmembrane</keyword>
<dbReference type="PANTHER" id="PTHR31145">
    <property type="entry name" value="INTEGRAL MEMBRANE PROTEIN (AFU_ORTHOLOGUE AFUA_7G01610)"/>
    <property type="match status" value="1"/>
</dbReference>
<dbReference type="HOGENOM" id="CLU_399638_0_0_1"/>
<accession>B6K109</accession>
<dbReference type="OrthoDB" id="5212126at2759"/>
<name>B6K109_SCHJY</name>
<feature type="transmembrane region" description="Helical" evidence="7">
    <location>
        <begin position="241"/>
        <end position="259"/>
    </location>
</feature>
<evidence type="ECO:0000259" key="8">
    <source>
        <dbReference type="SMART" id="SM01320"/>
    </source>
</evidence>
<keyword evidence="11" id="KW-1185">Reference proteome</keyword>
<proteinExistence type="inferred from homology"/>
<dbReference type="GO" id="GO:0009272">
    <property type="term" value="P:fungal-type cell wall biogenesis"/>
    <property type="evidence" value="ECO:0000318"/>
    <property type="project" value="GO_Central"/>
</dbReference>
<dbReference type="Pfam" id="PF06011">
    <property type="entry name" value="TRP"/>
    <property type="match status" value="1"/>
</dbReference>
<dbReference type="InterPro" id="IPR040241">
    <property type="entry name" value="TRP_Flc/Pkd2-like"/>
</dbReference>
<keyword evidence="6 7" id="KW-0472">Membrane</keyword>
<feature type="transmembrane region" description="Helical" evidence="7">
    <location>
        <begin position="266"/>
        <end position="284"/>
    </location>
</feature>
<comment type="similarity">
    <text evidence="2">Belongs to the transient receptor potential (TRP) ion channel family.</text>
</comment>
<feature type="transmembrane region" description="Helical" evidence="7">
    <location>
        <begin position="12"/>
        <end position="35"/>
    </location>
</feature>
<feature type="transmembrane region" description="Helical" evidence="7">
    <location>
        <begin position="544"/>
        <end position="566"/>
    </location>
</feature>
<evidence type="ECO:0000256" key="6">
    <source>
        <dbReference type="ARBA" id="ARBA00023136"/>
    </source>
</evidence>
<dbReference type="GeneID" id="7051106"/>
<evidence type="ECO:0000256" key="2">
    <source>
        <dbReference type="ARBA" id="ARBA00010642"/>
    </source>
</evidence>
<feature type="transmembrane region" description="Helical" evidence="7">
    <location>
        <begin position="513"/>
        <end position="532"/>
    </location>
</feature>
<dbReference type="GO" id="GO:0005886">
    <property type="term" value="C:plasma membrane"/>
    <property type="evidence" value="ECO:0007669"/>
    <property type="project" value="EnsemblFungi"/>
</dbReference>
<gene>
    <name evidence="10" type="primary">trp663</name>
    <name evidence="9" type="ORF">SJAG_02727</name>
</gene>
<dbReference type="Pfam" id="PF14558">
    <property type="entry name" value="TRP_N"/>
    <property type="match status" value="1"/>
</dbReference>
<evidence type="ECO:0000256" key="3">
    <source>
        <dbReference type="ARBA" id="ARBA00022692"/>
    </source>
</evidence>
<feature type="transmembrane region" description="Helical" evidence="7">
    <location>
        <begin position="348"/>
        <end position="368"/>
    </location>
</feature>
<feature type="transmembrane region" description="Helical" evidence="7">
    <location>
        <begin position="486"/>
        <end position="506"/>
    </location>
</feature>
<dbReference type="EMBL" id="KE651166">
    <property type="protein sequence ID" value="EEB07630.1"/>
    <property type="molecule type" value="Genomic_DNA"/>
</dbReference>